<proteinExistence type="predicted"/>
<dbReference type="AlphaFoldDB" id="A0A0B6ZQP3"/>
<protein>
    <submittedName>
        <fullName evidence="1">Uncharacterized protein</fullName>
    </submittedName>
</protein>
<name>A0A0B6ZQP3_9EUPU</name>
<evidence type="ECO:0000313" key="1">
    <source>
        <dbReference type="EMBL" id="CEK70161.1"/>
    </source>
</evidence>
<sequence length="66" mass="7567">KLLGILVAKLLGSIYKSETDKLERQKRQNIELFEDRTVNGVPVQEILLMEEQKLVQKKSVTVLEVS</sequence>
<feature type="non-terminal residue" evidence="1">
    <location>
        <position position="1"/>
    </location>
</feature>
<gene>
    <name evidence="1" type="primary">ORF73076</name>
</gene>
<accession>A0A0B6ZQP3</accession>
<organism evidence="1">
    <name type="scientific">Arion vulgaris</name>
    <dbReference type="NCBI Taxonomy" id="1028688"/>
    <lineage>
        <taxon>Eukaryota</taxon>
        <taxon>Metazoa</taxon>
        <taxon>Spiralia</taxon>
        <taxon>Lophotrochozoa</taxon>
        <taxon>Mollusca</taxon>
        <taxon>Gastropoda</taxon>
        <taxon>Heterobranchia</taxon>
        <taxon>Euthyneura</taxon>
        <taxon>Panpulmonata</taxon>
        <taxon>Eupulmonata</taxon>
        <taxon>Stylommatophora</taxon>
        <taxon>Helicina</taxon>
        <taxon>Arionoidea</taxon>
        <taxon>Arionidae</taxon>
        <taxon>Arion</taxon>
    </lineage>
</organism>
<dbReference type="EMBL" id="HACG01023296">
    <property type="protein sequence ID" value="CEK70161.1"/>
    <property type="molecule type" value="Transcribed_RNA"/>
</dbReference>
<reference evidence="1" key="1">
    <citation type="submission" date="2014-12" db="EMBL/GenBank/DDBJ databases">
        <title>Insight into the proteome of Arion vulgaris.</title>
        <authorList>
            <person name="Aradska J."/>
            <person name="Bulat T."/>
            <person name="Smidak R."/>
            <person name="Sarate P."/>
            <person name="Gangsoo J."/>
            <person name="Sialana F."/>
            <person name="Bilban M."/>
            <person name="Lubec G."/>
        </authorList>
    </citation>
    <scope>NUCLEOTIDE SEQUENCE</scope>
    <source>
        <tissue evidence="1">Skin</tissue>
    </source>
</reference>